<name>A0ABU1WAV6_9GAMM</name>
<sequence length="699" mass="77277">MRFRAFLSYSHADSAWARWLLRRLETYRVPSRLVGTQGTNGVIERRLGTFFRDREELPTAGDLGATIRASLTDSDTLIVICSPAAAQSRWVNAEVEAFQNSGRGDRVLCFVVGGVPGSADPALRCFPPALLEPDAQGTLREPLAADARREGDGRERAFLKLVAGLLGVGYDRLAQREAQRRQRRWAVVAATSVLGMAIALGLAVTAWVARIDAQRRQAQAEDILGFMLGDLRKKLDTVGRLDLMRAVDDKAMAYFATLDPRDLSDRALEEQARTLTGIGQVRLSEGKHDAAMGAFREAHARSTALHQRAPDNGQRLFDLAQAECWIGMVALEQGRYDEAGVWLRKYRDSSIRLAAMDHKNFGWQREVAYGHHNLAVLDERLGRYPEAERAFREELALYRTWTPQHPHDTALRFEASNVASWLGTLSARQGKLVDAEAFFTEQLTGMESNLAAEPANAKWQDLRINALYLLVEAQVQRGRRSQALTNVLAATKSADALARQDPANNLWQTPPAICRWWQAQLSATSDIATAIQLADEAATILTRARAAEPENERVLRWLVMARNLQAQLALAQGDSRGAQTHAAEALTLLEPAWKNGPNEVLRLVLANNRILAGEGAQAAGDDAAARADWQRAEQVLTTDVRDALPFERLDPLVRTLLHLERAAEAAPHQQRLTVAGYVPLRPFPEAGRIAAQRPTSPSP</sequence>
<organism evidence="5 6">
    <name type="scientific">Lysobacter niastensis</name>
    <dbReference type="NCBI Taxonomy" id="380629"/>
    <lineage>
        <taxon>Bacteria</taxon>
        <taxon>Pseudomonadati</taxon>
        <taxon>Pseudomonadota</taxon>
        <taxon>Gammaproteobacteria</taxon>
        <taxon>Lysobacterales</taxon>
        <taxon>Lysobacteraceae</taxon>
        <taxon>Lysobacter</taxon>
    </lineage>
</organism>
<accession>A0ABU1WAV6</accession>
<dbReference type="SUPFAM" id="SSF48452">
    <property type="entry name" value="TPR-like"/>
    <property type="match status" value="2"/>
</dbReference>
<dbReference type="Gene3D" id="3.40.50.10140">
    <property type="entry name" value="Toll/interleukin-1 receptor homology (TIR) domain"/>
    <property type="match status" value="1"/>
</dbReference>
<evidence type="ECO:0000256" key="1">
    <source>
        <dbReference type="ARBA" id="ARBA00022737"/>
    </source>
</evidence>
<proteinExistence type="predicted"/>
<dbReference type="InterPro" id="IPR011990">
    <property type="entry name" value="TPR-like_helical_dom_sf"/>
</dbReference>
<feature type="transmembrane region" description="Helical" evidence="3">
    <location>
        <begin position="185"/>
        <end position="209"/>
    </location>
</feature>
<dbReference type="EMBL" id="JAVDVY010000002">
    <property type="protein sequence ID" value="MDR7134743.1"/>
    <property type="molecule type" value="Genomic_DNA"/>
</dbReference>
<dbReference type="Gene3D" id="1.25.40.10">
    <property type="entry name" value="Tetratricopeptide repeat domain"/>
    <property type="match status" value="1"/>
</dbReference>
<keyword evidence="3" id="KW-0472">Membrane</keyword>
<dbReference type="Proteomes" id="UP001251524">
    <property type="component" value="Unassembled WGS sequence"/>
</dbReference>
<keyword evidence="2" id="KW-0802">TPR repeat</keyword>
<dbReference type="InterPro" id="IPR035897">
    <property type="entry name" value="Toll_tir_struct_dom_sf"/>
</dbReference>
<protein>
    <submittedName>
        <fullName evidence="5">Tetratricopeptide (TPR) repeat protein</fullName>
    </submittedName>
</protein>
<comment type="caution">
    <text evidence="5">The sequence shown here is derived from an EMBL/GenBank/DDBJ whole genome shotgun (WGS) entry which is preliminary data.</text>
</comment>
<keyword evidence="3" id="KW-1133">Transmembrane helix</keyword>
<evidence type="ECO:0000256" key="3">
    <source>
        <dbReference type="SAM" id="Phobius"/>
    </source>
</evidence>
<reference evidence="5 6" key="1">
    <citation type="submission" date="2023-07" db="EMBL/GenBank/DDBJ databases">
        <title>Sorghum-associated microbial communities from plants grown in Nebraska, USA.</title>
        <authorList>
            <person name="Schachtman D."/>
        </authorList>
    </citation>
    <scope>NUCLEOTIDE SEQUENCE [LARGE SCALE GENOMIC DNA]</scope>
    <source>
        <strain evidence="5 6">BE198</strain>
    </source>
</reference>
<feature type="domain" description="TIR" evidence="4">
    <location>
        <begin position="6"/>
        <end position="113"/>
    </location>
</feature>
<keyword evidence="1" id="KW-0677">Repeat</keyword>
<dbReference type="SUPFAM" id="SSF52200">
    <property type="entry name" value="Toll/Interleukin receptor TIR domain"/>
    <property type="match status" value="1"/>
</dbReference>
<keyword evidence="6" id="KW-1185">Reference proteome</keyword>
<evidence type="ECO:0000313" key="5">
    <source>
        <dbReference type="EMBL" id="MDR7134743.1"/>
    </source>
</evidence>
<evidence type="ECO:0000259" key="4">
    <source>
        <dbReference type="Pfam" id="PF13676"/>
    </source>
</evidence>
<gene>
    <name evidence="5" type="ORF">J2X06_001952</name>
</gene>
<dbReference type="RefSeq" id="WP_310061604.1">
    <property type="nucleotide sequence ID" value="NZ_JAVDVY010000002.1"/>
</dbReference>
<dbReference type="PANTHER" id="PTHR45641">
    <property type="entry name" value="TETRATRICOPEPTIDE REPEAT PROTEIN (AFU_ORTHOLOGUE AFUA_6G03870)"/>
    <property type="match status" value="1"/>
</dbReference>
<evidence type="ECO:0000256" key="2">
    <source>
        <dbReference type="ARBA" id="ARBA00022803"/>
    </source>
</evidence>
<evidence type="ECO:0000313" key="6">
    <source>
        <dbReference type="Proteomes" id="UP001251524"/>
    </source>
</evidence>
<dbReference type="InterPro" id="IPR000157">
    <property type="entry name" value="TIR_dom"/>
</dbReference>
<keyword evidence="3" id="KW-0812">Transmembrane</keyword>
<dbReference type="Pfam" id="PF13676">
    <property type="entry name" value="TIR_2"/>
    <property type="match status" value="1"/>
</dbReference>
<dbReference type="PANTHER" id="PTHR45641:SF19">
    <property type="entry name" value="NEPHROCYSTIN-3"/>
    <property type="match status" value="1"/>
</dbReference>